<dbReference type="HOGENOM" id="CLU_078487_1_1_6"/>
<evidence type="ECO:0000313" key="1">
    <source>
        <dbReference type="EMBL" id="AHE98683.1"/>
    </source>
</evidence>
<dbReference type="EMBL" id="CP007029">
    <property type="protein sequence ID" value="AHE98683.1"/>
    <property type="molecule type" value="Genomic_DNA"/>
</dbReference>
<dbReference type="InterPro" id="IPR011978">
    <property type="entry name" value="YgfB-like"/>
</dbReference>
<proteinExistence type="predicted"/>
<dbReference type="InterPro" id="IPR036255">
    <property type="entry name" value="YgfB-like_sf"/>
</dbReference>
<gene>
    <name evidence="1" type="ORF">THITH_10975</name>
</gene>
<dbReference type="OrthoDB" id="570299at2"/>
<dbReference type="NCBIfam" id="TIGR02292">
    <property type="entry name" value="ygfB_yecA"/>
    <property type="match status" value="1"/>
</dbReference>
<dbReference type="PANTHER" id="PTHR33747:SF1">
    <property type="entry name" value="ADENYLATE CYCLASE-ASSOCIATED CAP C-TERMINAL DOMAIN-CONTAINING PROTEIN"/>
    <property type="match status" value="1"/>
</dbReference>
<dbReference type="RefSeq" id="WP_006748117.1">
    <property type="nucleotide sequence ID" value="NZ_CP007029.1"/>
</dbReference>
<sequence>MTNPTASLSDGELDELDAFFMSEAVPEAAMDLAMLDGYLTTIALNPELIPPSVWLPWVWDTDAGQDNPEFHDTAEAEHILGLIMRHYNHVLTLVGRGSPEPIFGQPIATQGEPFTIVEEWAGGFVFGITTFADPWWTQLQEQAPELLAPILLHGTDEGLDILDEAPEEMDVALRDAPDQIVESLQHLQDYFAPLQQQRAVQRTQSVRRAVPKVGRNDPCPCGSGKKFKKCCGAAPASA</sequence>
<reference evidence="1 2" key="1">
    <citation type="submission" date="2013-12" db="EMBL/GenBank/DDBJ databases">
        <authorList>
            <consortium name="DOE Joint Genome Institute"/>
            <person name="Muyzer G."/>
            <person name="Huntemann M."/>
            <person name="Han J."/>
            <person name="Chen A."/>
            <person name="Kyrpides N."/>
            <person name="Mavromatis K."/>
            <person name="Markowitz V."/>
            <person name="Palaniappan K."/>
            <person name="Ivanova N."/>
            <person name="Schaumberg A."/>
            <person name="Pati A."/>
            <person name="Liolios K."/>
            <person name="Nordberg H.P."/>
            <person name="Cantor M.N."/>
            <person name="Hua S.X."/>
            <person name="Woyke T."/>
        </authorList>
    </citation>
    <scope>NUCLEOTIDE SEQUENCE [LARGE SCALE GENOMIC DNA]</scope>
    <source>
        <strain evidence="1 2">ARh 1</strain>
    </source>
</reference>
<dbReference type="SUPFAM" id="SSF103642">
    <property type="entry name" value="Sec-C motif"/>
    <property type="match status" value="1"/>
</dbReference>
<dbReference type="AlphaFoldDB" id="W0DNY3"/>
<keyword evidence="2" id="KW-1185">Reference proteome</keyword>
<name>W0DNY3_9GAMM</name>
<accession>W0DNY3</accession>
<evidence type="ECO:0000313" key="2">
    <source>
        <dbReference type="Proteomes" id="UP000005289"/>
    </source>
</evidence>
<dbReference type="KEGG" id="tti:THITH_10975"/>
<dbReference type="Pfam" id="PF03695">
    <property type="entry name" value="UPF0149"/>
    <property type="match status" value="1"/>
</dbReference>
<dbReference type="Proteomes" id="UP000005289">
    <property type="component" value="Chromosome"/>
</dbReference>
<protein>
    <submittedName>
        <fullName evidence="1">Preprotein translocase</fullName>
    </submittedName>
</protein>
<dbReference type="Gene3D" id="3.10.450.50">
    <property type="match status" value="1"/>
</dbReference>
<dbReference type="SUPFAM" id="SSF101327">
    <property type="entry name" value="YgfB-like"/>
    <property type="match status" value="1"/>
</dbReference>
<organism evidence="1 2">
    <name type="scientific">Thioalkalivibrio paradoxus ARh 1</name>
    <dbReference type="NCBI Taxonomy" id="713585"/>
    <lineage>
        <taxon>Bacteria</taxon>
        <taxon>Pseudomonadati</taxon>
        <taxon>Pseudomonadota</taxon>
        <taxon>Gammaproteobacteria</taxon>
        <taxon>Chromatiales</taxon>
        <taxon>Ectothiorhodospiraceae</taxon>
        <taxon>Thioalkalivibrio</taxon>
    </lineage>
</organism>
<dbReference type="Pfam" id="PF02810">
    <property type="entry name" value="SEC-C"/>
    <property type="match status" value="1"/>
</dbReference>
<dbReference type="PANTHER" id="PTHR33747">
    <property type="entry name" value="UPF0225 PROTEIN SCO1677"/>
    <property type="match status" value="1"/>
</dbReference>
<dbReference type="InterPro" id="IPR004027">
    <property type="entry name" value="SEC_C_motif"/>
</dbReference>